<dbReference type="STRING" id="1801752.A3J61_00430"/>
<gene>
    <name evidence="1" type="ORF">A3J61_00430</name>
</gene>
<organism evidence="1 2">
    <name type="scientific">Candidatus Nomurabacteria bacterium RIFCSPHIGHO2_02_FULL_38_15</name>
    <dbReference type="NCBI Taxonomy" id="1801752"/>
    <lineage>
        <taxon>Bacteria</taxon>
        <taxon>Candidatus Nomuraibacteriota</taxon>
    </lineage>
</organism>
<evidence type="ECO:0000313" key="2">
    <source>
        <dbReference type="Proteomes" id="UP000179686"/>
    </source>
</evidence>
<comment type="caution">
    <text evidence="1">The sequence shown here is derived from an EMBL/GenBank/DDBJ whole genome shotgun (WGS) entry which is preliminary data.</text>
</comment>
<accession>A0A1F6VR51</accession>
<evidence type="ECO:0000313" key="1">
    <source>
        <dbReference type="EMBL" id="OGI72177.1"/>
    </source>
</evidence>
<dbReference type="EMBL" id="MFUC01000010">
    <property type="protein sequence ID" value="OGI72177.1"/>
    <property type="molecule type" value="Genomic_DNA"/>
</dbReference>
<sequence length="187" mass="22052">MKTNYINMSVATQQKLLALRDLTVTSLEREYYDGPVMQVGFTRAEPELADKYPEIISNLKYYLAGKFRVLDLAKYLGNERCLEEIGNLNNIPREDYSKVGKVAGWFWNLAQLDFKMSARNEREGVEKIYKFLTEPATPIIVDSRKINISKFIIRKDQERFYELFIFHDNRFLNLKRNKAHLNLDEEI</sequence>
<name>A0A1F6VR51_9BACT</name>
<dbReference type="Proteomes" id="UP000179686">
    <property type="component" value="Unassembled WGS sequence"/>
</dbReference>
<dbReference type="AlphaFoldDB" id="A0A1F6VR51"/>
<reference evidence="1 2" key="1">
    <citation type="journal article" date="2016" name="Nat. Commun.">
        <title>Thousands of microbial genomes shed light on interconnected biogeochemical processes in an aquifer system.</title>
        <authorList>
            <person name="Anantharaman K."/>
            <person name="Brown C.T."/>
            <person name="Hug L.A."/>
            <person name="Sharon I."/>
            <person name="Castelle C.J."/>
            <person name="Probst A.J."/>
            <person name="Thomas B.C."/>
            <person name="Singh A."/>
            <person name="Wilkins M.J."/>
            <person name="Karaoz U."/>
            <person name="Brodie E.L."/>
            <person name="Williams K.H."/>
            <person name="Hubbard S.S."/>
            <person name="Banfield J.F."/>
        </authorList>
    </citation>
    <scope>NUCLEOTIDE SEQUENCE [LARGE SCALE GENOMIC DNA]</scope>
</reference>
<proteinExistence type="predicted"/>
<protein>
    <submittedName>
        <fullName evidence="1">Uncharacterized protein</fullName>
    </submittedName>
</protein>